<organism evidence="2 3">
    <name type="scientific">Sphingobium phenoxybenzoativorans</name>
    <dbReference type="NCBI Taxonomy" id="1592790"/>
    <lineage>
        <taxon>Bacteria</taxon>
        <taxon>Pseudomonadati</taxon>
        <taxon>Pseudomonadota</taxon>
        <taxon>Alphaproteobacteria</taxon>
        <taxon>Sphingomonadales</taxon>
        <taxon>Sphingomonadaceae</taxon>
        <taxon>Sphingobium</taxon>
    </lineage>
</organism>
<dbReference type="EMBL" id="CP073910">
    <property type="protein sequence ID" value="QUT04898.1"/>
    <property type="molecule type" value="Genomic_DNA"/>
</dbReference>
<feature type="signal peptide" evidence="1">
    <location>
        <begin position="1"/>
        <end position="27"/>
    </location>
</feature>
<evidence type="ECO:0000256" key="1">
    <source>
        <dbReference type="SAM" id="SignalP"/>
    </source>
</evidence>
<keyword evidence="3" id="KW-1185">Reference proteome</keyword>
<dbReference type="Pfam" id="PF10082">
    <property type="entry name" value="BBP2_2"/>
    <property type="match status" value="1"/>
</dbReference>
<protein>
    <submittedName>
        <fullName evidence="2">Outer membrane beta-barrel protein</fullName>
    </submittedName>
</protein>
<feature type="chain" id="PRO_5037676574" evidence="1">
    <location>
        <begin position="28"/>
        <end position="436"/>
    </location>
</feature>
<name>A0A975K4X8_9SPHN</name>
<dbReference type="Proteomes" id="UP000681425">
    <property type="component" value="Chromosome"/>
</dbReference>
<reference evidence="2" key="1">
    <citation type="submission" date="2021-04" db="EMBL/GenBank/DDBJ databases">
        <title>Isolation of p-tert-butylphenol degrading bacteria Sphingobium phenoxybenzoativorans Tas13 from active sludge.</title>
        <authorList>
            <person name="Li Y."/>
        </authorList>
    </citation>
    <scope>NUCLEOTIDE SEQUENCE</scope>
    <source>
        <strain evidence="2">Tas13</strain>
    </source>
</reference>
<dbReference type="InterPro" id="IPR018759">
    <property type="entry name" value="BBP2_2"/>
</dbReference>
<dbReference type="RefSeq" id="WP_212608632.1">
    <property type="nucleotide sequence ID" value="NZ_CP073910.1"/>
</dbReference>
<sequence>MATMKFSKKVSNLAIAGAALVPVPAWAQVMTNPIPVLPSDYPSERVSVSERYRPEFQASGIPLGVLTVLPQVGVGANYTSNVFGTATGASNDFWLGVDPSLTITKRGGNDDTASFQAKVDAALRRFADEKAANETGLGAEVSATMPMGGGNYLAGGASARRNYERQDSGSFPTGALAPIRYAQYIGYLRFRAGGSRIRGTVAVDVDKTQFNNARLAAGTSFDQGFRDRTVLRGTGRVEASLTGATSGFVEGRYSNVNYTRSFITPGVANRDGDQYEGLAGLRIDSGKLRGTVAAGYTRRVFDSALYRDFGGFALTGQMVYYASGLTTVTLNGFRNITESGDPNISAQFTTGVNARVDHELLRYIILSGTAGYNVNTYRGINREDKLAQVRGSVRYLANRHFEINAEAAYTKRTSNGAAFGPEYNRFEFGVNLVGRL</sequence>
<keyword evidence="1" id="KW-0732">Signal</keyword>
<gene>
    <name evidence="2" type="ORF">KFK14_18005</name>
</gene>
<evidence type="ECO:0000313" key="3">
    <source>
        <dbReference type="Proteomes" id="UP000681425"/>
    </source>
</evidence>
<dbReference type="KEGG" id="spph:KFK14_18005"/>
<dbReference type="AlphaFoldDB" id="A0A975K4X8"/>
<evidence type="ECO:0000313" key="2">
    <source>
        <dbReference type="EMBL" id="QUT04898.1"/>
    </source>
</evidence>
<proteinExistence type="predicted"/>
<accession>A0A975K4X8</accession>